<dbReference type="VEuPathDB" id="FungiDB:AeMF1_014014"/>
<evidence type="ECO:0000256" key="1">
    <source>
        <dbReference type="ARBA" id="ARBA00022723"/>
    </source>
</evidence>
<proteinExistence type="predicted"/>
<dbReference type="PROSITE" id="PS50178">
    <property type="entry name" value="ZF_FYVE"/>
    <property type="match status" value="1"/>
</dbReference>
<dbReference type="EMBL" id="VJMJ01000380">
    <property type="protein sequence ID" value="KAF0721608.1"/>
    <property type="molecule type" value="Genomic_DNA"/>
</dbReference>
<comment type="caution">
    <text evidence="6">The sequence shown here is derived from an EMBL/GenBank/DDBJ whole genome shotgun (WGS) entry which is preliminary data.</text>
</comment>
<keyword evidence="3" id="KW-0862">Zinc</keyword>
<keyword evidence="2 4" id="KW-0863">Zinc-finger</keyword>
<reference evidence="6 7" key="1">
    <citation type="submission" date="2019-07" db="EMBL/GenBank/DDBJ databases">
        <title>Genomics analysis of Aphanomyces spp. identifies a new class of oomycete effector associated with host adaptation.</title>
        <authorList>
            <person name="Gaulin E."/>
        </authorList>
    </citation>
    <scope>NUCLEOTIDE SEQUENCE [LARGE SCALE GENOMIC DNA]</scope>
    <source>
        <strain evidence="6 7">ATCC 201684</strain>
    </source>
</reference>
<dbReference type="VEuPathDB" id="FungiDB:AeMF1_005167"/>
<dbReference type="Gene3D" id="3.30.40.10">
    <property type="entry name" value="Zinc/RING finger domain, C3HC4 (zinc finger)"/>
    <property type="match status" value="1"/>
</dbReference>
<dbReference type="CDD" id="cd00065">
    <property type="entry name" value="FYVE_like_SF"/>
    <property type="match status" value="1"/>
</dbReference>
<keyword evidence="1" id="KW-0479">Metal-binding</keyword>
<evidence type="ECO:0000313" key="7">
    <source>
        <dbReference type="Proteomes" id="UP000481153"/>
    </source>
</evidence>
<dbReference type="InterPro" id="IPR011011">
    <property type="entry name" value="Znf_FYVE_PHD"/>
</dbReference>
<dbReference type="InterPro" id="IPR000306">
    <property type="entry name" value="Znf_FYVE"/>
</dbReference>
<dbReference type="SMART" id="SM00064">
    <property type="entry name" value="FYVE"/>
    <property type="match status" value="1"/>
</dbReference>
<evidence type="ECO:0000256" key="2">
    <source>
        <dbReference type="ARBA" id="ARBA00022771"/>
    </source>
</evidence>
<dbReference type="Pfam" id="PF01363">
    <property type="entry name" value="FYVE"/>
    <property type="match status" value="1"/>
</dbReference>
<keyword evidence="7" id="KW-1185">Reference proteome</keyword>
<dbReference type="PANTHER" id="PTHR13510">
    <property type="entry name" value="FYVE-FINGER-CONTAINING RAB5 EFFECTOR PROTEIN RABENOSYN-5-RELATED"/>
    <property type="match status" value="1"/>
</dbReference>
<evidence type="ECO:0000256" key="4">
    <source>
        <dbReference type="PROSITE-ProRule" id="PRU00091"/>
    </source>
</evidence>
<dbReference type="AlphaFoldDB" id="A0A6G0W3N7"/>
<evidence type="ECO:0000256" key="3">
    <source>
        <dbReference type="ARBA" id="ARBA00022833"/>
    </source>
</evidence>
<dbReference type="InterPro" id="IPR017455">
    <property type="entry name" value="Znf_FYVE-rel"/>
</dbReference>
<dbReference type="Gene3D" id="3.30.530.20">
    <property type="match status" value="2"/>
</dbReference>
<dbReference type="SUPFAM" id="SSF57903">
    <property type="entry name" value="FYVE/PHD zinc finger"/>
    <property type="match status" value="1"/>
</dbReference>
<protein>
    <recommendedName>
        <fullName evidence="5">FYVE-type domain-containing protein</fullName>
    </recommendedName>
</protein>
<dbReference type="InterPro" id="IPR013083">
    <property type="entry name" value="Znf_RING/FYVE/PHD"/>
</dbReference>
<name>A0A6G0W3N7_9STRA</name>
<feature type="domain" description="FYVE-type" evidence="5">
    <location>
        <begin position="513"/>
        <end position="572"/>
    </location>
</feature>
<dbReference type="PANTHER" id="PTHR13510:SF44">
    <property type="entry name" value="RABENOSYN-5"/>
    <property type="match status" value="1"/>
</dbReference>
<organism evidence="6 7">
    <name type="scientific">Aphanomyces euteiches</name>
    <dbReference type="NCBI Taxonomy" id="100861"/>
    <lineage>
        <taxon>Eukaryota</taxon>
        <taxon>Sar</taxon>
        <taxon>Stramenopiles</taxon>
        <taxon>Oomycota</taxon>
        <taxon>Saprolegniomycetes</taxon>
        <taxon>Saprolegniales</taxon>
        <taxon>Verrucalvaceae</taxon>
        <taxon>Aphanomyces</taxon>
    </lineage>
</organism>
<dbReference type="Proteomes" id="UP000481153">
    <property type="component" value="Unassembled WGS sequence"/>
</dbReference>
<dbReference type="InterPro" id="IPR052727">
    <property type="entry name" value="Rab4/Rab5_effector"/>
</dbReference>
<evidence type="ECO:0000313" key="6">
    <source>
        <dbReference type="EMBL" id="KAF0721608.1"/>
    </source>
</evidence>
<evidence type="ECO:0000259" key="5">
    <source>
        <dbReference type="PROSITE" id="PS50178"/>
    </source>
</evidence>
<gene>
    <name evidence="6" type="ORF">Ae201684_019043</name>
</gene>
<sequence>MSATLAEALKEQALKNTIQKTKLQDGNIFYSRIASEQGLDIYRGVYIGAPPGATLHCSHMRIEATLDEIKALFQMEATDPKEFCRRFGKGLLDAVHLYTINTPTESAPDSKITVTWRAYDGQVPKVIMRRDACLLECHDSFELHGQRGWVRSHKSIEMTCCPPFDMSFGFVRSTNHGSGHVFVESRDYPGFIDMYYIVHLDCHQGNRAEWVLEHVMKCRQPILELVAKKRCRALLDIEQFLTNDRHKRTLMTEKSKYEVQRTLELLRTNDRFKCPKLSLEEEDAFRETALQHASELISKTELTDGTVKYTKIANQLDLKLYKGVASPRGLLYLGHMQVVATITEIQRLFAFHTSNPQEFNRRFGKDLLDTVPLYSIPSSGKQSIRINWSCYDMPKMLSRWDANTLECKDSFEMNDRQGWIWSSKSIELPCCPPFDATVGLLRLTNYGSGFVFLEADRPGQLDMFYVAHWECGQLFKQFDDMLMQQCRMLLNVDRFLREIRLSLLPSVPPVVSTPSTRQCQLCTKKFLPFSKRSHCKKCGQICCHRCIQLWRLSKQASFEIIAACFDCSINRSALVAARRSLFHSSTISSPASMNGDTILDDSRDSLITL</sequence>
<dbReference type="InterPro" id="IPR023393">
    <property type="entry name" value="START-like_dom_sf"/>
</dbReference>
<accession>A0A6G0W3N7</accession>
<dbReference type="GO" id="GO:0008270">
    <property type="term" value="F:zinc ion binding"/>
    <property type="evidence" value="ECO:0007669"/>
    <property type="project" value="UniProtKB-KW"/>
</dbReference>